<dbReference type="Proteomes" id="UP000316426">
    <property type="component" value="Chromosome"/>
</dbReference>
<dbReference type="EMBL" id="CP036349">
    <property type="protein sequence ID" value="QDV75490.1"/>
    <property type="molecule type" value="Genomic_DNA"/>
</dbReference>
<evidence type="ECO:0000313" key="2">
    <source>
        <dbReference type="EMBL" id="QDV75490.1"/>
    </source>
</evidence>
<reference evidence="2 3" key="1">
    <citation type="submission" date="2019-02" db="EMBL/GenBank/DDBJ databases">
        <title>Deep-cultivation of Planctomycetes and their phenomic and genomic characterization uncovers novel biology.</title>
        <authorList>
            <person name="Wiegand S."/>
            <person name="Jogler M."/>
            <person name="Boedeker C."/>
            <person name="Pinto D."/>
            <person name="Vollmers J."/>
            <person name="Rivas-Marin E."/>
            <person name="Kohn T."/>
            <person name="Peeters S.H."/>
            <person name="Heuer A."/>
            <person name="Rast P."/>
            <person name="Oberbeckmann S."/>
            <person name="Bunk B."/>
            <person name="Jeske O."/>
            <person name="Meyerdierks A."/>
            <person name="Storesund J.E."/>
            <person name="Kallscheuer N."/>
            <person name="Luecker S."/>
            <person name="Lage O.M."/>
            <person name="Pohl T."/>
            <person name="Merkel B.J."/>
            <person name="Hornburger P."/>
            <person name="Mueller R.-W."/>
            <person name="Bruemmer F."/>
            <person name="Labrenz M."/>
            <person name="Spormann A.M."/>
            <person name="Op den Camp H."/>
            <person name="Overmann J."/>
            <person name="Amann R."/>
            <person name="Jetten M.S.M."/>
            <person name="Mascher T."/>
            <person name="Medema M.H."/>
            <person name="Devos D.P."/>
            <person name="Kaster A.-K."/>
            <person name="Ovreas L."/>
            <person name="Rohde M."/>
            <person name="Galperin M.Y."/>
            <person name="Jogler C."/>
        </authorList>
    </citation>
    <scope>NUCLEOTIDE SEQUENCE [LARGE SCALE GENOMIC DNA]</scope>
    <source>
        <strain evidence="2 3">Spa11</strain>
    </source>
</reference>
<keyword evidence="1" id="KW-0175">Coiled coil</keyword>
<organism evidence="2 3">
    <name type="scientific">Botrimarina mediterranea</name>
    <dbReference type="NCBI Taxonomy" id="2528022"/>
    <lineage>
        <taxon>Bacteria</taxon>
        <taxon>Pseudomonadati</taxon>
        <taxon>Planctomycetota</taxon>
        <taxon>Planctomycetia</taxon>
        <taxon>Pirellulales</taxon>
        <taxon>Lacipirellulaceae</taxon>
        <taxon>Botrimarina</taxon>
    </lineage>
</organism>
<feature type="coiled-coil region" evidence="1">
    <location>
        <begin position="50"/>
        <end position="77"/>
    </location>
</feature>
<protein>
    <submittedName>
        <fullName evidence="2">Uncharacterized protein</fullName>
    </submittedName>
</protein>
<evidence type="ECO:0000313" key="3">
    <source>
        <dbReference type="Proteomes" id="UP000316426"/>
    </source>
</evidence>
<name>A0A518KCG4_9BACT</name>
<evidence type="ECO:0000256" key="1">
    <source>
        <dbReference type="SAM" id="Coils"/>
    </source>
</evidence>
<sequence>MPYTTEPTGLRLARQSTLAAVAEAALDEAFATVSVPERRRDAGHATRETLTETAQLAETLREQLSSLDAQRRHLAQLLEGMGA</sequence>
<accession>A0A518KCG4</accession>
<gene>
    <name evidence="2" type="ORF">Spa11_37080</name>
</gene>
<keyword evidence="3" id="KW-1185">Reference proteome</keyword>
<dbReference type="AlphaFoldDB" id="A0A518KCG4"/>
<proteinExistence type="predicted"/>
<dbReference type="RefSeq" id="WP_145114814.1">
    <property type="nucleotide sequence ID" value="NZ_CP036349.1"/>
</dbReference>
<dbReference type="KEGG" id="bmei:Spa11_37080"/>